<evidence type="ECO:0000259" key="8">
    <source>
        <dbReference type="Pfam" id="PF03458"/>
    </source>
</evidence>
<dbReference type="InterPro" id="IPR005115">
    <property type="entry name" value="Gly_transporter"/>
</dbReference>
<dbReference type="Proteomes" id="UP000321807">
    <property type="component" value="Chromosome"/>
</dbReference>
<name>A0A5B9E1H9_9GAMM</name>
<feature type="domain" description="Glycine transporter" evidence="8">
    <location>
        <begin position="104"/>
        <end position="177"/>
    </location>
</feature>
<evidence type="ECO:0000313" key="10">
    <source>
        <dbReference type="Proteomes" id="UP000321807"/>
    </source>
</evidence>
<feature type="transmembrane region" description="Helical" evidence="7">
    <location>
        <begin position="129"/>
        <end position="149"/>
    </location>
</feature>
<feature type="transmembrane region" description="Helical" evidence="7">
    <location>
        <begin position="15"/>
        <end position="36"/>
    </location>
</feature>
<keyword evidence="5 7" id="KW-1133">Transmembrane helix</keyword>
<evidence type="ECO:0000256" key="5">
    <source>
        <dbReference type="ARBA" id="ARBA00022989"/>
    </source>
</evidence>
<dbReference type="PANTHER" id="PTHR30506">
    <property type="entry name" value="INNER MEMBRANE PROTEIN"/>
    <property type="match status" value="1"/>
</dbReference>
<keyword evidence="3" id="KW-1003">Cell membrane</keyword>
<dbReference type="Pfam" id="PF03458">
    <property type="entry name" value="Gly_transporter"/>
    <property type="match status" value="2"/>
</dbReference>
<dbReference type="KEGG" id="rgl:CS053_06370"/>
<feature type="transmembrane region" description="Helical" evidence="7">
    <location>
        <begin position="99"/>
        <end position="117"/>
    </location>
</feature>
<dbReference type="AlphaFoldDB" id="A0A5B9E1H9"/>
<dbReference type="RefSeq" id="WP_147626807.1">
    <property type="nucleotide sequence ID" value="NZ_CP042807.1"/>
</dbReference>
<dbReference type="GO" id="GO:0005886">
    <property type="term" value="C:plasma membrane"/>
    <property type="evidence" value="ECO:0007669"/>
    <property type="project" value="UniProtKB-SubCell"/>
</dbReference>
<feature type="transmembrane region" description="Helical" evidence="7">
    <location>
        <begin position="42"/>
        <end position="63"/>
    </location>
</feature>
<evidence type="ECO:0000256" key="4">
    <source>
        <dbReference type="ARBA" id="ARBA00022692"/>
    </source>
</evidence>
<feature type="domain" description="Glycine transporter" evidence="8">
    <location>
        <begin position="18"/>
        <end position="91"/>
    </location>
</feature>
<protein>
    <submittedName>
        <fullName evidence="9">Trimeric intracellular cation channel family protein</fullName>
    </submittedName>
</protein>
<comment type="subcellular location">
    <subcellularLocation>
        <location evidence="1">Cell membrane</location>
        <topology evidence="1">Multi-pass membrane protein</topology>
    </subcellularLocation>
</comment>
<evidence type="ECO:0000256" key="6">
    <source>
        <dbReference type="ARBA" id="ARBA00023136"/>
    </source>
</evidence>
<keyword evidence="6 7" id="KW-0472">Membrane</keyword>
<dbReference type="PANTHER" id="PTHR30506:SF3">
    <property type="entry name" value="UPF0126 INNER MEMBRANE PROTEIN YADS-RELATED"/>
    <property type="match status" value="1"/>
</dbReference>
<proteinExistence type="inferred from homology"/>
<keyword evidence="4 7" id="KW-0812">Transmembrane</keyword>
<sequence length="215" mass="22348">MNQTTRGSASTRLSLLYLLDLVGVAVFAISGALAAAHAGMDLLGGVALAALTAIGGGTLRDLLLNRHPIFWISDSRYLCVILLTALLTMLWIIREPVPGHVLLIADALGLALFAISGAQVAESSGHSPLIVVLMGTMTGTAGGMLRDVMSARVPLIFQKDLYASAAIAGIVVYLVLQRLGAERAVAIGTGVLTILALRLAAVAWGWHLPLLHLGG</sequence>
<dbReference type="EMBL" id="CP042807">
    <property type="protein sequence ID" value="QEE24166.1"/>
    <property type="molecule type" value="Genomic_DNA"/>
</dbReference>
<feature type="transmembrane region" description="Helical" evidence="7">
    <location>
        <begin position="161"/>
        <end position="177"/>
    </location>
</feature>
<accession>A0A5B9E1H9</accession>
<gene>
    <name evidence="9" type="ORF">CS053_06370</name>
</gene>
<evidence type="ECO:0000256" key="1">
    <source>
        <dbReference type="ARBA" id="ARBA00004651"/>
    </source>
</evidence>
<feature type="transmembrane region" description="Helical" evidence="7">
    <location>
        <begin position="184"/>
        <end position="206"/>
    </location>
</feature>
<evidence type="ECO:0000256" key="7">
    <source>
        <dbReference type="SAM" id="Phobius"/>
    </source>
</evidence>
<organism evidence="9 10">
    <name type="scientific">Rhodanobacter glycinis</name>
    <dbReference type="NCBI Taxonomy" id="582702"/>
    <lineage>
        <taxon>Bacteria</taxon>
        <taxon>Pseudomonadati</taxon>
        <taxon>Pseudomonadota</taxon>
        <taxon>Gammaproteobacteria</taxon>
        <taxon>Lysobacterales</taxon>
        <taxon>Rhodanobacteraceae</taxon>
        <taxon>Rhodanobacter</taxon>
    </lineage>
</organism>
<evidence type="ECO:0000256" key="2">
    <source>
        <dbReference type="ARBA" id="ARBA00008193"/>
    </source>
</evidence>
<evidence type="ECO:0000256" key="3">
    <source>
        <dbReference type="ARBA" id="ARBA00022475"/>
    </source>
</evidence>
<reference evidence="9 10" key="1">
    <citation type="submission" date="2019-08" db="EMBL/GenBank/DDBJ databases">
        <title>Complete genome sequence of Rhodanobacter glycinis strain T01E-68 isolated from tomato root.</title>
        <authorList>
            <person name="Weon H.-Y."/>
            <person name="Lee S.A."/>
        </authorList>
    </citation>
    <scope>NUCLEOTIDE SEQUENCE [LARGE SCALE GENOMIC DNA]</scope>
    <source>
        <strain evidence="9 10">T01E-68</strain>
    </source>
</reference>
<feature type="transmembrane region" description="Helical" evidence="7">
    <location>
        <begin position="75"/>
        <end position="93"/>
    </location>
</feature>
<evidence type="ECO:0000313" key="9">
    <source>
        <dbReference type="EMBL" id="QEE24166.1"/>
    </source>
</evidence>
<comment type="similarity">
    <text evidence="2">Belongs to the UPF0126 family.</text>
</comment>